<reference evidence="1 2" key="1">
    <citation type="submission" date="2017-03" db="EMBL/GenBank/DDBJ databases">
        <title>Genome Survey of Euroglyphus maynei.</title>
        <authorList>
            <person name="Arlian L.G."/>
            <person name="Morgan M.S."/>
            <person name="Rider S.D."/>
        </authorList>
    </citation>
    <scope>NUCLEOTIDE SEQUENCE [LARGE SCALE GENOMIC DNA]</scope>
    <source>
        <strain evidence="1">Arlian Lab</strain>
        <tissue evidence="1">Whole body</tissue>
    </source>
</reference>
<gene>
    <name evidence="1" type="ORF">BLA29_015148</name>
</gene>
<organism evidence="1 2">
    <name type="scientific">Euroglyphus maynei</name>
    <name type="common">Mayne's house dust mite</name>
    <dbReference type="NCBI Taxonomy" id="6958"/>
    <lineage>
        <taxon>Eukaryota</taxon>
        <taxon>Metazoa</taxon>
        <taxon>Ecdysozoa</taxon>
        <taxon>Arthropoda</taxon>
        <taxon>Chelicerata</taxon>
        <taxon>Arachnida</taxon>
        <taxon>Acari</taxon>
        <taxon>Acariformes</taxon>
        <taxon>Sarcoptiformes</taxon>
        <taxon>Astigmata</taxon>
        <taxon>Psoroptidia</taxon>
        <taxon>Analgoidea</taxon>
        <taxon>Pyroglyphidae</taxon>
        <taxon>Pyroglyphinae</taxon>
        <taxon>Euroglyphus</taxon>
    </lineage>
</organism>
<evidence type="ECO:0000313" key="1">
    <source>
        <dbReference type="EMBL" id="OTF69614.1"/>
    </source>
</evidence>
<keyword evidence="2" id="KW-1185">Reference proteome</keyword>
<proteinExistence type="predicted"/>
<evidence type="ECO:0000313" key="2">
    <source>
        <dbReference type="Proteomes" id="UP000194236"/>
    </source>
</evidence>
<dbReference type="Proteomes" id="UP000194236">
    <property type="component" value="Unassembled WGS sequence"/>
</dbReference>
<accession>A0A1Y3AP56</accession>
<name>A0A1Y3AP56_EURMA</name>
<feature type="non-terminal residue" evidence="1">
    <location>
        <position position="88"/>
    </location>
</feature>
<dbReference type="EMBL" id="MUJZ01069556">
    <property type="protein sequence ID" value="OTF69614.1"/>
    <property type="molecule type" value="Genomic_DNA"/>
</dbReference>
<dbReference type="AlphaFoldDB" id="A0A1Y3AP56"/>
<sequence>MASESSSATFKQQLRHSLSIENPMAEVFSNPEFDHVELKIQGHINPVTSNIHKGGGNDDDDDYDQVTDTKRKDFFISIANGVVRKSGQ</sequence>
<comment type="caution">
    <text evidence="1">The sequence shown here is derived from an EMBL/GenBank/DDBJ whole genome shotgun (WGS) entry which is preliminary data.</text>
</comment>
<protein>
    <submittedName>
        <fullName evidence="1">Uncharacterized protein</fullName>
    </submittedName>
</protein>